<evidence type="ECO:0000256" key="15">
    <source>
        <dbReference type="SAM" id="Phobius"/>
    </source>
</evidence>
<dbReference type="Proteomes" id="UP000256379">
    <property type="component" value="Unassembled WGS sequence"/>
</dbReference>
<feature type="domain" description="NapC/NirT cytochrome c N-terminal" evidence="16">
    <location>
        <begin position="14"/>
        <end position="164"/>
    </location>
</feature>
<feature type="binding site" description="axial binding residue" evidence="14">
    <location>
        <position position="157"/>
    </location>
    <ligand>
        <name>heme</name>
        <dbReference type="ChEBI" id="CHEBI:30413"/>
        <label>4</label>
    </ligand>
    <ligandPart>
        <name>Fe</name>
        <dbReference type="ChEBI" id="CHEBI:18248"/>
    </ligandPart>
</feature>
<dbReference type="EMBL" id="NXLQ01000001">
    <property type="protein sequence ID" value="RDU67588.1"/>
    <property type="molecule type" value="Genomic_DNA"/>
</dbReference>
<dbReference type="GO" id="GO:0022900">
    <property type="term" value="P:electron transport chain"/>
    <property type="evidence" value="ECO:0007669"/>
    <property type="project" value="InterPro"/>
</dbReference>
<keyword evidence="10 12" id="KW-0408">Iron</keyword>
<dbReference type="OrthoDB" id="9782159at2"/>
<keyword evidence="9 15" id="KW-1133">Transmembrane helix</keyword>
<name>A0A3D8IQN0_9HELI</name>
<evidence type="ECO:0000256" key="11">
    <source>
        <dbReference type="ARBA" id="ARBA00023136"/>
    </source>
</evidence>
<evidence type="ECO:0000256" key="3">
    <source>
        <dbReference type="ARBA" id="ARBA00022448"/>
    </source>
</evidence>
<dbReference type="InterPro" id="IPR051174">
    <property type="entry name" value="Cytochrome_c-type_ET"/>
</dbReference>
<dbReference type="GO" id="GO:0009055">
    <property type="term" value="F:electron transfer activity"/>
    <property type="evidence" value="ECO:0007669"/>
    <property type="project" value="TreeGrafter"/>
</dbReference>
<dbReference type="GO" id="GO:0020037">
    <property type="term" value="F:heme binding"/>
    <property type="evidence" value="ECO:0007669"/>
    <property type="project" value="InterPro"/>
</dbReference>
<feature type="binding site" evidence="13">
    <location>
        <position position="76"/>
    </location>
    <ligand>
        <name>a menaquinol</name>
        <dbReference type="ChEBI" id="CHEBI:18151"/>
    </ligand>
</feature>
<dbReference type="InterPro" id="IPR036280">
    <property type="entry name" value="Multihaem_cyt_sf"/>
</dbReference>
<evidence type="ECO:0000256" key="4">
    <source>
        <dbReference type="ARBA" id="ARBA00022475"/>
    </source>
</evidence>
<keyword evidence="8 12" id="KW-0249">Electron transport</keyword>
<dbReference type="InterPro" id="IPR017571">
    <property type="entry name" value="NrfH"/>
</dbReference>
<evidence type="ECO:0000313" key="18">
    <source>
        <dbReference type="Proteomes" id="UP000256379"/>
    </source>
</evidence>
<keyword evidence="3 12" id="KW-0813">Transport</keyword>
<evidence type="ECO:0000256" key="9">
    <source>
        <dbReference type="ARBA" id="ARBA00022989"/>
    </source>
</evidence>
<feature type="binding site" description="covalent" evidence="13">
    <location>
        <position position="130"/>
    </location>
    <ligand>
        <name>heme</name>
        <dbReference type="ChEBI" id="CHEBI:30413"/>
        <label>3</label>
    </ligand>
</feature>
<dbReference type="GO" id="GO:0019333">
    <property type="term" value="P:denitrification pathway"/>
    <property type="evidence" value="ECO:0007669"/>
    <property type="project" value="InterPro"/>
</dbReference>
<evidence type="ECO:0000256" key="13">
    <source>
        <dbReference type="PIRSR" id="PIRSR000013-1"/>
    </source>
</evidence>
<feature type="binding site" description="covalent" evidence="13">
    <location>
        <position position="48"/>
    </location>
    <ligand>
        <name>heme</name>
        <dbReference type="ChEBI" id="CHEBI:30413"/>
        <label>1</label>
    </ligand>
</feature>
<feature type="binding site" description="covalent" evidence="13">
    <location>
        <position position="78"/>
    </location>
    <ligand>
        <name>heme</name>
        <dbReference type="ChEBI" id="CHEBI:30413"/>
        <label>2</label>
    </ligand>
</feature>
<dbReference type="InterPro" id="IPR024717">
    <property type="entry name" value="NapC/NirT/NrfH"/>
</dbReference>
<dbReference type="InterPro" id="IPR005126">
    <property type="entry name" value="NapC/NirT_cyt_c_N"/>
</dbReference>
<dbReference type="Gene3D" id="1.10.3820.10">
    <property type="entry name" value="Di-heme elbow motif domain"/>
    <property type="match status" value="1"/>
</dbReference>
<evidence type="ECO:0000256" key="1">
    <source>
        <dbReference type="ARBA" id="ARBA00004162"/>
    </source>
</evidence>
<evidence type="ECO:0000256" key="8">
    <source>
        <dbReference type="ARBA" id="ARBA00022982"/>
    </source>
</evidence>
<comment type="similarity">
    <text evidence="2">Belongs to the NapC/NirT/NrfH family.</text>
</comment>
<dbReference type="NCBIfam" id="TIGR03153">
    <property type="entry name" value="cytochr_NrfH"/>
    <property type="match status" value="1"/>
</dbReference>
<keyword evidence="4" id="KW-1003">Cell membrane</keyword>
<evidence type="ECO:0000259" key="16">
    <source>
        <dbReference type="Pfam" id="PF03264"/>
    </source>
</evidence>
<evidence type="ECO:0000256" key="5">
    <source>
        <dbReference type="ARBA" id="ARBA00022617"/>
    </source>
</evidence>
<dbReference type="SUPFAM" id="SSF48695">
    <property type="entry name" value="Multiheme cytochromes"/>
    <property type="match status" value="1"/>
</dbReference>
<feature type="binding site" description="covalent" evidence="13">
    <location>
        <position position="127"/>
    </location>
    <ligand>
        <name>heme</name>
        <dbReference type="ChEBI" id="CHEBI:30413"/>
        <label>3</label>
    </ligand>
</feature>
<keyword evidence="5 12" id="KW-0349">Heme</keyword>
<keyword evidence="18" id="KW-1185">Reference proteome</keyword>
<evidence type="ECO:0000256" key="14">
    <source>
        <dbReference type="PIRSR" id="PIRSR000013-2"/>
    </source>
</evidence>
<dbReference type="RefSeq" id="WP_115542114.1">
    <property type="nucleotide sequence ID" value="NZ_NXLQ01000001.1"/>
</dbReference>
<dbReference type="GO" id="GO:0046872">
    <property type="term" value="F:metal ion binding"/>
    <property type="evidence" value="ECO:0007669"/>
    <property type="project" value="UniProtKB-KW"/>
</dbReference>
<reference evidence="17 18" key="1">
    <citation type="submission" date="2018-04" db="EMBL/GenBank/DDBJ databases">
        <title>Novel Campyloabacter and Helicobacter Species and Strains.</title>
        <authorList>
            <person name="Mannion A.J."/>
            <person name="Shen Z."/>
            <person name="Fox J.G."/>
        </authorList>
    </citation>
    <scope>NUCLEOTIDE SEQUENCE [LARGE SCALE GENOMIC DNA]</scope>
    <source>
        <strain evidence="17 18">MIT 17-337</strain>
    </source>
</reference>
<evidence type="ECO:0000256" key="10">
    <source>
        <dbReference type="ARBA" id="ARBA00023004"/>
    </source>
</evidence>
<keyword evidence="11 15" id="KW-0472">Membrane</keyword>
<dbReference type="Pfam" id="PF03264">
    <property type="entry name" value="Cytochrom_NNT"/>
    <property type="match status" value="1"/>
</dbReference>
<evidence type="ECO:0000256" key="7">
    <source>
        <dbReference type="ARBA" id="ARBA00022723"/>
    </source>
</evidence>
<keyword evidence="7 12" id="KW-0479">Metal-binding</keyword>
<evidence type="ECO:0000313" key="17">
    <source>
        <dbReference type="EMBL" id="RDU67588.1"/>
    </source>
</evidence>
<feature type="binding site" description="covalent" evidence="13">
    <location>
        <position position="156"/>
    </location>
    <ligand>
        <name>heme</name>
        <dbReference type="ChEBI" id="CHEBI:30413"/>
        <label>4</label>
    </ligand>
</feature>
<comment type="caution">
    <text evidence="17">The sequence shown here is derived from an EMBL/GenBank/DDBJ whole genome shotgun (WGS) entry which is preliminary data.</text>
</comment>
<feature type="binding site" description="axial binding residue" evidence="14">
    <location>
        <position position="162"/>
    </location>
    <ligand>
        <name>heme</name>
        <dbReference type="ChEBI" id="CHEBI:30413"/>
        <label>2</label>
    </ligand>
    <ligandPart>
        <name>Fe</name>
        <dbReference type="ChEBI" id="CHEBI:18248"/>
    </ligandPart>
</feature>
<comment type="cofactor">
    <cofactor evidence="13">
        <name>heme</name>
        <dbReference type="ChEBI" id="CHEBI:30413"/>
    </cofactor>
    <text evidence="13">Binds 4 heme groups per subunit.</text>
</comment>
<protein>
    <recommendedName>
        <fullName evidence="12">Cytochrome c-type protein</fullName>
    </recommendedName>
</protein>
<comment type="PTM">
    <text evidence="12">Binds 4 heme groups per subunit.</text>
</comment>
<evidence type="ECO:0000256" key="2">
    <source>
        <dbReference type="ARBA" id="ARBA00007395"/>
    </source>
</evidence>
<dbReference type="PIRSF" id="PIRSF000013">
    <property type="entry name" value="4_hem_cytochrm_NapC"/>
    <property type="match status" value="1"/>
</dbReference>
<dbReference type="AlphaFoldDB" id="A0A3D8IQN0"/>
<comment type="subcellular location">
    <subcellularLocation>
        <location evidence="1">Cell membrane</location>
        <topology evidence="1">Single-pass membrane protein</topology>
    </subcellularLocation>
</comment>
<feature type="binding site" description="axial binding residue" evidence="14">
    <location>
        <position position="79"/>
    </location>
    <ligand>
        <name>heme</name>
        <dbReference type="ChEBI" id="CHEBI:30413"/>
        <label>2</label>
    </ligand>
    <ligandPart>
        <name>Fe</name>
        <dbReference type="ChEBI" id="CHEBI:18248"/>
    </ligandPart>
</feature>
<evidence type="ECO:0000256" key="12">
    <source>
        <dbReference type="PIRNR" id="PIRNR000013"/>
    </source>
</evidence>
<dbReference type="InterPro" id="IPR038266">
    <property type="entry name" value="NapC/NirT_cytc_sf"/>
</dbReference>
<feature type="transmembrane region" description="Helical" evidence="15">
    <location>
        <begin position="12"/>
        <end position="30"/>
    </location>
</feature>
<gene>
    <name evidence="17" type="primary">nrfH</name>
    <name evidence="17" type="ORF">CQA53_00845</name>
</gene>
<proteinExistence type="inferred from homology"/>
<feature type="binding site" description="covalent" evidence="13">
    <location>
        <position position="45"/>
    </location>
    <ligand>
        <name>heme</name>
        <dbReference type="ChEBI" id="CHEBI:30413"/>
        <label>1</label>
    </ligand>
</feature>
<dbReference type="PANTHER" id="PTHR30333">
    <property type="entry name" value="CYTOCHROME C-TYPE PROTEIN"/>
    <property type="match status" value="1"/>
</dbReference>
<feature type="binding site" description="axial binding residue" evidence="14">
    <location>
        <position position="51"/>
    </location>
    <ligand>
        <name>heme</name>
        <dbReference type="ChEBI" id="CHEBI:30413"/>
        <label>1</label>
    </ligand>
    <ligandPart>
        <name>Fe</name>
        <dbReference type="ChEBI" id="CHEBI:18248"/>
    </ligandPart>
</feature>
<organism evidence="17 18">
    <name type="scientific">Helicobacter didelphidarum</name>
    <dbReference type="NCBI Taxonomy" id="2040648"/>
    <lineage>
        <taxon>Bacteria</taxon>
        <taxon>Pseudomonadati</taxon>
        <taxon>Campylobacterota</taxon>
        <taxon>Epsilonproteobacteria</taxon>
        <taxon>Campylobacterales</taxon>
        <taxon>Helicobacteraceae</taxon>
        <taxon>Helicobacter</taxon>
    </lineage>
</organism>
<dbReference type="GO" id="GO:0009061">
    <property type="term" value="P:anaerobic respiration"/>
    <property type="evidence" value="ECO:0007669"/>
    <property type="project" value="TreeGrafter"/>
</dbReference>
<feature type="binding site" description="axial binding residue" evidence="14">
    <location>
        <position position="131"/>
    </location>
    <ligand>
        <name>heme</name>
        <dbReference type="ChEBI" id="CHEBI:30413"/>
        <label>3</label>
    </ligand>
    <ligandPart>
        <name>Fe</name>
        <dbReference type="ChEBI" id="CHEBI:18248"/>
    </ligandPart>
</feature>
<accession>A0A3D8IQN0</accession>
<dbReference type="PANTHER" id="PTHR30333:SF1">
    <property type="entry name" value="CYTOCHROME C-TYPE PROTEIN NAPC"/>
    <property type="match status" value="1"/>
</dbReference>
<sequence length="166" mass="18605">MKQNKTFPRFFAIFLLLLAILFIIIIYTFYNAKGISYFSDASEACNNCHVMNEVYDDYLKGPHAQKVKGEPRATCNDCHLPHNFISKWIAKAESGVGHAYAFTFKLNDLPPNLNATQKSKEMIQNNCMSCHTDMASHAINATMKKGANEPLRCVSCHVGVGHKQGM</sequence>
<keyword evidence="6 15" id="KW-0812">Transmembrane</keyword>
<feature type="binding site" description="covalent" evidence="13">
    <location>
        <position position="153"/>
    </location>
    <ligand>
        <name>heme</name>
        <dbReference type="ChEBI" id="CHEBI:30413"/>
        <label>4</label>
    </ligand>
</feature>
<evidence type="ECO:0000256" key="6">
    <source>
        <dbReference type="ARBA" id="ARBA00022692"/>
    </source>
</evidence>
<feature type="binding site" evidence="13">
    <location>
        <position position="87"/>
    </location>
    <ligand>
        <name>a menaquinol</name>
        <dbReference type="ChEBI" id="CHEBI:18151"/>
    </ligand>
</feature>
<dbReference type="GO" id="GO:0005886">
    <property type="term" value="C:plasma membrane"/>
    <property type="evidence" value="ECO:0007669"/>
    <property type="project" value="UniProtKB-SubCell"/>
</dbReference>
<feature type="binding site" description="covalent" evidence="13">
    <location>
        <position position="75"/>
    </location>
    <ligand>
        <name>heme</name>
        <dbReference type="ChEBI" id="CHEBI:30413"/>
        <label>2</label>
    </ligand>
</feature>